<evidence type="ECO:0000256" key="2">
    <source>
        <dbReference type="SAM" id="SignalP"/>
    </source>
</evidence>
<dbReference type="PANTHER" id="PTHR43649">
    <property type="entry name" value="ARABINOSE-BINDING PROTEIN-RELATED"/>
    <property type="match status" value="1"/>
</dbReference>
<dbReference type="InterPro" id="IPR050490">
    <property type="entry name" value="Bact_solute-bd_prot1"/>
</dbReference>
<keyword evidence="3" id="KW-0813">Transport</keyword>
<evidence type="ECO:0000256" key="1">
    <source>
        <dbReference type="SAM" id="MobiDB-lite"/>
    </source>
</evidence>
<dbReference type="Proteomes" id="UP000199668">
    <property type="component" value="Unassembled WGS sequence"/>
</dbReference>
<dbReference type="STRING" id="266892.SAMN04488054_11534"/>
<protein>
    <submittedName>
        <fullName evidence="3">Multiple sugar transport system substrate-binding protein</fullName>
    </submittedName>
</protein>
<dbReference type="EMBL" id="FOTY01000015">
    <property type="protein sequence ID" value="SFM10499.1"/>
    <property type="molecule type" value="Genomic_DNA"/>
</dbReference>
<proteinExistence type="predicted"/>
<evidence type="ECO:0000313" key="3">
    <source>
        <dbReference type="EMBL" id="SFM10499.1"/>
    </source>
</evidence>
<keyword evidence="3" id="KW-0762">Sugar transport</keyword>
<dbReference type="PANTHER" id="PTHR43649:SF12">
    <property type="entry name" value="DIACETYLCHITOBIOSE BINDING PROTEIN DASA"/>
    <property type="match status" value="1"/>
</dbReference>
<evidence type="ECO:0000313" key="4">
    <source>
        <dbReference type="Proteomes" id="UP000199668"/>
    </source>
</evidence>
<dbReference type="AlphaFoldDB" id="A0A1I4N4R2"/>
<dbReference type="PROSITE" id="PS51257">
    <property type="entry name" value="PROKAR_LIPOPROTEIN"/>
    <property type="match status" value="1"/>
</dbReference>
<keyword evidence="2" id="KW-0732">Signal</keyword>
<reference evidence="3 4" key="1">
    <citation type="submission" date="2016-10" db="EMBL/GenBank/DDBJ databases">
        <authorList>
            <person name="de Groot N.N."/>
        </authorList>
    </citation>
    <scope>NUCLEOTIDE SEQUENCE [LARGE SCALE GENOMIC DNA]</scope>
    <source>
        <strain evidence="3 4">CGMCC 1.6134</strain>
    </source>
</reference>
<dbReference type="RefSeq" id="WP_177195537.1">
    <property type="nucleotide sequence ID" value="NZ_FOTY01000015.1"/>
</dbReference>
<organism evidence="3 4">
    <name type="scientific">Salibacterium qingdaonense</name>
    <dbReference type="NCBI Taxonomy" id="266892"/>
    <lineage>
        <taxon>Bacteria</taxon>
        <taxon>Bacillati</taxon>
        <taxon>Bacillota</taxon>
        <taxon>Bacilli</taxon>
        <taxon>Bacillales</taxon>
        <taxon>Bacillaceae</taxon>
    </lineage>
</organism>
<feature type="chain" id="PRO_5038368915" evidence="2">
    <location>
        <begin position="19"/>
        <end position="448"/>
    </location>
</feature>
<dbReference type="Pfam" id="PF01547">
    <property type="entry name" value="SBP_bac_1"/>
    <property type="match status" value="1"/>
</dbReference>
<feature type="region of interest" description="Disordered" evidence="1">
    <location>
        <begin position="23"/>
        <end position="42"/>
    </location>
</feature>
<accession>A0A1I4N4R2</accession>
<dbReference type="InterPro" id="IPR006059">
    <property type="entry name" value="SBP"/>
</dbReference>
<name>A0A1I4N4R2_9BACI</name>
<sequence>MKKSLLTLSGTFLLAALAACSGGGDQEASDSTDGGDGGSSGEEVTIRLHHWYNEEQDNWNEVISSFEESHPNINVESVTPENNDANETMQQIDLAAASGDQLDVIMVNDASNYAQRVSQGMFEPLNSYIDEAGFDFDEEYRVNTAVDGERYALPGKYNMHFVMMNQDKLDENNLELPTEWTWNDFMDYADQLSEGEGANKMYGTYFHTWVDYVKLAAFNQPENSNLVKDDGTTSNIDSEKIRQSLEIRQRGHEDGSAVPYDNTISQELSYRDQFFNESAATILTGSWMISEAGGIDGSPSPFDVSFAPYPKAEEGDPVTTPAGADFLSVYSGSNNKDAAFEFIRWYTTEGIQEQGRYLPAYKNADLQEVVDNLVQASAAPDKVDTESLINVLETSEAAPLNIPPTYIGEVEDAYMSETDAFLLGEQDLETTIQNADEAAQKIIDNNAE</sequence>
<dbReference type="SUPFAM" id="SSF53850">
    <property type="entry name" value="Periplasmic binding protein-like II"/>
    <property type="match status" value="1"/>
</dbReference>
<dbReference type="Gene3D" id="3.40.190.10">
    <property type="entry name" value="Periplasmic binding protein-like II"/>
    <property type="match status" value="1"/>
</dbReference>
<gene>
    <name evidence="3" type="ORF">SAMN04488054_11534</name>
</gene>
<keyword evidence="4" id="KW-1185">Reference proteome</keyword>
<feature type="signal peptide" evidence="2">
    <location>
        <begin position="1"/>
        <end position="18"/>
    </location>
</feature>